<dbReference type="InterPro" id="IPR012910">
    <property type="entry name" value="Plug_dom"/>
</dbReference>
<dbReference type="FunFam" id="2.170.130.10:FF:000003">
    <property type="entry name" value="SusC/RagA family TonB-linked outer membrane protein"/>
    <property type="match status" value="1"/>
</dbReference>
<dbReference type="Gene3D" id="2.60.40.1120">
    <property type="entry name" value="Carboxypeptidase-like, regulatory domain"/>
    <property type="match status" value="1"/>
</dbReference>
<comment type="subcellular location">
    <subcellularLocation>
        <location evidence="1">Cell outer membrane</location>
        <topology evidence="1">Multi-pass membrane protein</topology>
    </subcellularLocation>
</comment>
<dbReference type="SUPFAM" id="SSF49464">
    <property type="entry name" value="Carboxypeptidase regulatory domain-like"/>
    <property type="match status" value="1"/>
</dbReference>
<feature type="non-terminal residue" evidence="4">
    <location>
        <position position="267"/>
    </location>
</feature>
<dbReference type="InterPro" id="IPR008969">
    <property type="entry name" value="CarboxyPept-like_regulatory"/>
</dbReference>
<feature type="signal peptide" evidence="2">
    <location>
        <begin position="1"/>
        <end position="18"/>
    </location>
</feature>
<dbReference type="Gene3D" id="2.170.130.10">
    <property type="entry name" value="TonB-dependent receptor, plug domain"/>
    <property type="match status" value="1"/>
</dbReference>
<dbReference type="RefSeq" id="WP_181992332.1">
    <property type="nucleotide sequence ID" value="NZ_QSCQ01000031.1"/>
</dbReference>
<dbReference type="SUPFAM" id="SSF56935">
    <property type="entry name" value="Porins"/>
    <property type="match status" value="1"/>
</dbReference>
<organism evidence="4 5">
    <name type="scientific">Bacteroides caccae</name>
    <dbReference type="NCBI Taxonomy" id="47678"/>
    <lineage>
        <taxon>Bacteria</taxon>
        <taxon>Pseudomonadati</taxon>
        <taxon>Bacteroidota</taxon>
        <taxon>Bacteroidia</taxon>
        <taxon>Bacteroidales</taxon>
        <taxon>Bacteroidaceae</taxon>
        <taxon>Bacteroides</taxon>
    </lineage>
</organism>
<comment type="caution">
    <text evidence="4">The sequence shown here is derived from an EMBL/GenBank/DDBJ whole genome shotgun (WGS) entry which is preliminary data.</text>
</comment>
<dbReference type="Proteomes" id="UP000284431">
    <property type="component" value="Unassembled WGS sequence"/>
</dbReference>
<dbReference type="InterPro" id="IPR037066">
    <property type="entry name" value="Plug_dom_sf"/>
</dbReference>
<protein>
    <submittedName>
        <fullName evidence="4">SusC/RagA family TonB-linked outer membrane protein</fullName>
    </submittedName>
</protein>
<feature type="domain" description="TonB-dependent receptor plug" evidence="3">
    <location>
        <begin position="139"/>
        <end position="246"/>
    </location>
</feature>
<dbReference type="NCBIfam" id="TIGR04057">
    <property type="entry name" value="SusC_RagA_signa"/>
    <property type="match status" value="1"/>
</dbReference>
<evidence type="ECO:0000256" key="2">
    <source>
        <dbReference type="SAM" id="SignalP"/>
    </source>
</evidence>
<evidence type="ECO:0000256" key="1">
    <source>
        <dbReference type="PROSITE-ProRule" id="PRU01360"/>
    </source>
</evidence>
<evidence type="ECO:0000313" key="4">
    <source>
        <dbReference type="EMBL" id="RGY23301.1"/>
    </source>
</evidence>
<evidence type="ECO:0000259" key="3">
    <source>
        <dbReference type="Pfam" id="PF07715"/>
    </source>
</evidence>
<dbReference type="InterPro" id="IPR039426">
    <property type="entry name" value="TonB-dep_rcpt-like"/>
</dbReference>
<reference evidence="4 5" key="1">
    <citation type="submission" date="2018-08" db="EMBL/GenBank/DDBJ databases">
        <title>A genome reference for cultivated species of the human gut microbiota.</title>
        <authorList>
            <person name="Zou Y."/>
            <person name="Xue W."/>
            <person name="Luo G."/>
        </authorList>
    </citation>
    <scope>NUCLEOTIDE SEQUENCE [LARGE SCALE GENOMIC DNA]</scope>
    <source>
        <strain evidence="4 5">OF02-6LB</strain>
    </source>
</reference>
<dbReference type="FunFam" id="2.60.40.1120:FF:000003">
    <property type="entry name" value="Outer membrane protein Omp121"/>
    <property type="match status" value="1"/>
</dbReference>
<name>A0A413IX90_9BACE</name>
<sequence length="267" mass="28267">MKRRVSSMKIPCRIWLLAATLSVGQAAFSTEMETISFSTGQDIAQQKKVIEVTGTVTDNFGPVIGATVTVKGMSAGVITDTDGNFKLKVPVGATIMVSYIGYENKEIHYKGERSLKIKLNENVQELEEVQIIAYGSQKKVTVTGALSSINNEELLKSPVASMANALTGKVTGLASVQSSGQPGADDATLYVRGVGSLSTDLSQPLMLVDGVERSFFQLDPNEVESITVLKDASATAVFGVRGANGVILVILLSAKTQKGINIPPEAL</sequence>
<dbReference type="GO" id="GO:0009279">
    <property type="term" value="C:cell outer membrane"/>
    <property type="evidence" value="ECO:0007669"/>
    <property type="project" value="UniProtKB-SubCell"/>
</dbReference>
<dbReference type="AlphaFoldDB" id="A0A413IX90"/>
<evidence type="ECO:0000313" key="5">
    <source>
        <dbReference type="Proteomes" id="UP000284431"/>
    </source>
</evidence>
<dbReference type="Pfam" id="PF07715">
    <property type="entry name" value="Plug"/>
    <property type="match status" value="1"/>
</dbReference>
<comment type="similarity">
    <text evidence="1">Belongs to the TonB-dependent receptor family.</text>
</comment>
<feature type="chain" id="PRO_5019094789" evidence="2">
    <location>
        <begin position="19"/>
        <end position="267"/>
    </location>
</feature>
<proteinExistence type="inferred from homology"/>
<keyword evidence="1" id="KW-0813">Transport</keyword>
<dbReference type="PROSITE" id="PS52016">
    <property type="entry name" value="TONB_DEPENDENT_REC_3"/>
    <property type="match status" value="1"/>
</dbReference>
<gene>
    <name evidence="4" type="ORF">DXA49_17160</name>
</gene>
<accession>A0A413IX90</accession>
<keyword evidence="1" id="KW-0812">Transmembrane</keyword>
<keyword evidence="1" id="KW-0998">Cell outer membrane</keyword>
<dbReference type="EMBL" id="QSCS01000031">
    <property type="protein sequence ID" value="RGY23301.1"/>
    <property type="molecule type" value="Genomic_DNA"/>
</dbReference>
<dbReference type="InterPro" id="IPR023997">
    <property type="entry name" value="TonB-dep_OMP_SusC/RagA_CS"/>
</dbReference>
<keyword evidence="2" id="KW-0732">Signal</keyword>
<dbReference type="Pfam" id="PF13715">
    <property type="entry name" value="CarbopepD_reg_2"/>
    <property type="match status" value="1"/>
</dbReference>
<keyword evidence="1" id="KW-0472">Membrane</keyword>
<keyword evidence="1" id="KW-1134">Transmembrane beta strand</keyword>